<dbReference type="EC" id="2.7.13.3" evidence="2"/>
<comment type="catalytic activity">
    <reaction evidence="1">
        <text>ATP + protein L-histidine = ADP + protein N-phospho-L-histidine.</text>
        <dbReference type="EC" id="2.7.13.3"/>
    </reaction>
</comment>
<evidence type="ECO:0000313" key="7">
    <source>
        <dbReference type="Proteomes" id="UP000030700"/>
    </source>
</evidence>
<name>A0A081BNM2_9BACT</name>
<evidence type="ECO:0000313" key="6">
    <source>
        <dbReference type="EMBL" id="GAK51988.1"/>
    </source>
</evidence>
<dbReference type="GO" id="GO:0004673">
    <property type="term" value="F:protein histidine kinase activity"/>
    <property type="evidence" value="ECO:0007669"/>
    <property type="project" value="UniProtKB-EC"/>
</dbReference>
<proteinExistence type="predicted"/>
<sequence>MNRGEHLIDKLQRENATLLQEVRRLQRENADLEILSDVAIAHSDVVEDDLLNRIEATLQENEQQFRLILETVPIAMVIVRLSDDRIVYANMPACLLFGYDFPAFFQQKFSDIYLQTDAVTILEQFASAGSLRHYDFQGQREDGTTFWGELFAQPIRFKNEACVLNAIHDITERKQHEEQIRRLNAELEQRVAERTAELYAINGQLQETLANLKDVQQQLIESEKITALAGLTASIAHQMNTPLGLSVTVTSLLLEKIDTLEREYLQRTLTRADFENYFTSSRKAVHTALQNLNKVSSFIQYFKNTALQQTEFEKVVFPLKKMLQDIFVFLQVRQSQHQIVLQCPEEIEIVSYPGIFLHIFTHLVSNSLQHGFEEIESGKITIAVTRTKEELQFVYHDNGKGIEGAALSRIFEPFFTTKRGSGGTGLGLYIVQTLISQKLHGQIVCDSAPGQGTQFTIRLPFLANPALNLR</sequence>
<dbReference type="Pfam" id="PF02518">
    <property type="entry name" value="HATPase_c"/>
    <property type="match status" value="1"/>
</dbReference>
<dbReference type="InterPro" id="IPR036890">
    <property type="entry name" value="HATPase_C_sf"/>
</dbReference>
<keyword evidence="7" id="KW-1185">Reference proteome</keyword>
<dbReference type="Gene3D" id="1.10.287.130">
    <property type="match status" value="1"/>
</dbReference>
<dbReference type="SMART" id="SM00387">
    <property type="entry name" value="HATPase_c"/>
    <property type="match status" value="1"/>
</dbReference>
<protein>
    <recommendedName>
        <fullName evidence="2">histidine kinase</fullName>
        <ecNumber evidence="2">2.7.13.3</ecNumber>
    </recommendedName>
</protein>
<dbReference type="STRING" id="1499966.U14_03234"/>
<dbReference type="InterPro" id="IPR003594">
    <property type="entry name" value="HATPase_dom"/>
</dbReference>
<organism evidence="6">
    <name type="scientific">Candidatus Moduliflexus flocculans</name>
    <dbReference type="NCBI Taxonomy" id="1499966"/>
    <lineage>
        <taxon>Bacteria</taxon>
        <taxon>Candidatus Moduliflexota</taxon>
        <taxon>Candidatus Moduliflexia</taxon>
        <taxon>Candidatus Moduliflexales</taxon>
        <taxon>Candidatus Moduliflexaceae</taxon>
    </lineage>
</organism>
<dbReference type="Proteomes" id="UP000030700">
    <property type="component" value="Unassembled WGS sequence"/>
</dbReference>
<dbReference type="PROSITE" id="PS50109">
    <property type="entry name" value="HIS_KIN"/>
    <property type="match status" value="1"/>
</dbReference>
<dbReference type="SUPFAM" id="SSF55874">
    <property type="entry name" value="ATPase domain of HSP90 chaperone/DNA topoisomerase II/histidine kinase"/>
    <property type="match status" value="1"/>
</dbReference>
<dbReference type="EMBL" id="DF820458">
    <property type="protein sequence ID" value="GAK51988.1"/>
    <property type="molecule type" value="Genomic_DNA"/>
</dbReference>
<gene>
    <name evidence="6" type="ORF">U14_03234</name>
</gene>
<keyword evidence="6" id="KW-0808">Transferase</keyword>
<dbReference type="CDD" id="cd00130">
    <property type="entry name" value="PAS"/>
    <property type="match status" value="1"/>
</dbReference>
<dbReference type="SMART" id="SM00091">
    <property type="entry name" value="PAS"/>
    <property type="match status" value="1"/>
</dbReference>
<dbReference type="InterPro" id="IPR004358">
    <property type="entry name" value="Sig_transdc_His_kin-like_C"/>
</dbReference>
<keyword evidence="3" id="KW-0175">Coiled coil</keyword>
<dbReference type="NCBIfam" id="TIGR00229">
    <property type="entry name" value="sensory_box"/>
    <property type="match status" value="1"/>
</dbReference>
<evidence type="ECO:0000259" key="5">
    <source>
        <dbReference type="PROSITE" id="PS50113"/>
    </source>
</evidence>
<evidence type="ECO:0000259" key="4">
    <source>
        <dbReference type="PROSITE" id="PS50109"/>
    </source>
</evidence>
<dbReference type="CDD" id="cd00075">
    <property type="entry name" value="HATPase"/>
    <property type="match status" value="1"/>
</dbReference>
<feature type="domain" description="PAC" evidence="5">
    <location>
        <begin position="132"/>
        <end position="182"/>
    </location>
</feature>
<dbReference type="InterPro" id="IPR000014">
    <property type="entry name" value="PAS"/>
</dbReference>
<keyword evidence="6" id="KW-0418">Kinase</keyword>
<dbReference type="PANTHER" id="PTHR43065">
    <property type="entry name" value="SENSOR HISTIDINE KINASE"/>
    <property type="match status" value="1"/>
</dbReference>
<dbReference type="SUPFAM" id="SSF55785">
    <property type="entry name" value="PYP-like sensor domain (PAS domain)"/>
    <property type="match status" value="1"/>
</dbReference>
<feature type="coiled-coil region" evidence="3">
    <location>
        <begin position="173"/>
        <end position="225"/>
    </location>
</feature>
<dbReference type="PROSITE" id="PS50113">
    <property type="entry name" value="PAC"/>
    <property type="match status" value="1"/>
</dbReference>
<dbReference type="InterPro" id="IPR005467">
    <property type="entry name" value="His_kinase_dom"/>
</dbReference>
<dbReference type="InterPro" id="IPR035965">
    <property type="entry name" value="PAS-like_dom_sf"/>
</dbReference>
<dbReference type="Gene3D" id="3.30.565.10">
    <property type="entry name" value="Histidine kinase-like ATPase, C-terminal domain"/>
    <property type="match status" value="1"/>
</dbReference>
<dbReference type="HOGENOM" id="CLU_000445_133_5_0"/>
<dbReference type="PRINTS" id="PR00344">
    <property type="entry name" value="BCTRLSENSOR"/>
</dbReference>
<evidence type="ECO:0000256" key="2">
    <source>
        <dbReference type="ARBA" id="ARBA00012438"/>
    </source>
</evidence>
<evidence type="ECO:0000256" key="3">
    <source>
        <dbReference type="SAM" id="Coils"/>
    </source>
</evidence>
<feature type="coiled-coil region" evidence="3">
    <location>
        <begin position="1"/>
        <end position="35"/>
    </location>
</feature>
<dbReference type="Pfam" id="PF13426">
    <property type="entry name" value="PAS_9"/>
    <property type="match status" value="1"/>
</dbReference>
<reference evidence="6" key="1">
    <citation type="journal article" date="2015" name="PeerJ">
        <title>First genomic representation of candidate bacterial phylum KSB3 points to enhanced environmental sensing as a trigger of wastewater bulking.</title>
        <authorList>
            <person name="Sekiguchi Y."/>
            <person name="Ohashi A."/>
            <person name="Parks D.H."/>
            <person name="Yamauchi T."/>
            <person name="Tyson G.W."/>
            <person name="Hugenholtz P."/>
        </authorList>
    </citation>
    <scope>NUCLEOTIDE SEQUENCE [LARGE SCALE GENOMIC DNA]</scope>
</reference>
<accession>A0A081BNM2</accession>
<dbReference type="AlphaFoldDB" id="A0A081BNM2"/>
<dbReference type="InterPro" id="IPR000700">
    <property type="entry name" value="PAS-assoc_C"/>
</dbReference>
<evidence type="ECO:0000256" key="1">
    <source>
        <dbReference type="ARBA" id="ARBA00000085"/>
    </source>
</evidence>
<dbReference type="Gene3D" id="3.30.450.20">
    <property type="entry name" value="PAS domain"/>
    <property type="match status" value="1"/>
</dbReference>
<feature type="domain" description="Histidine kinase" evidence="4">
    <location>
        <begin position="234"/>
        <end position="463"/>
    </location>
</feature>
<dbReference type="PANTHER" id="PTHR43065:SF47">
    <property type="match status" value="1"/>
</dbReference>